<evidence type="ECO:0000259" key="3">
    <source>
        <dbReference type="Pfam" id="PF18962"/>
    </source>
</evidence>
<gene>
    <name evidence="4" type="ORF">FO442_03715</name>
</gene>
<dbReference type="NCBIfam" id="TIGR04183">
    <property type="entry name" value="Por_Secre_tail"/>
    <property type="match status" value="1"/>
</dbReference>
<dbReference type="SUPFAM" id="SSF63829">
    <property type="entry name" value="Calcium-dependent phosphotriesterase"/>
    <property type="match status" value="3"/>
</dbReference>
<evidence type="ECO:0000256" key="1">
    <source>
        <dbReference type="ARBA" id="ARBA00022729"/>
    </source>
</evidence>
<dbReference type="NCBIfam" id="TIGR02608">
    <property type="entry name" value="delta_60_rpt"/>
    <property type="match status" value="13"/>
</dbReference>
<accession>A0A556N252</accession>
<dbReference type="Gene3D" id="2.80.10.50">
    <property type="match status" value="6"/>
</dbReference>
<proteinExistence type="predicted"/>
<dbReference type="RefSeq" id="WP_144331809.1">
    <property type="nucleotide sequence ID" value="NZ_VLPL01000002.1"/>
</dbReference>
<dbReference type="Proteomes" id="UP000316008">
    <property type="component" value="Unassembled WGS sequence"/>
</dbReference>
<name>A0A556N252_9FLAO</name>
<dbReference type="AlphaFoldDB" id="A0A556N252"/>
<evidence type="ECO:0000313" key="5">
    <source>
        <dbReference type="Proteomes" id="UP000316008"/>
    </source>
</evidence>
<evidence type="ECO:0000313" key="4">
    <source>
        <dbReference type="EMBL" id="TSJ46272.1"/>
    </source>
</evidence>
<keyword evidence="5" id="KW-1185">Reference proteome</keyword>
<dbReference type="Pfam" id="PF17164">
    <property type="entry name" value="DUF5122"/>
    <property type="match status" value="14"/>
</dbReference>
<dbReference type="Pfam" id="PF18962">
    <property type="entry name" value="Por_Secre_tail"/>
    <property type="match status" value="1"/>
</dbReference>
<dbReference type="InterPro" id="IPR026444">
    <property type="entry name" value="Secre_tail"/>
</dbReference>
<evidence type="ECO:0000256" key="2">
    <source>
        <dbReference type="SAM" id="SignalP"/>
    </source>
</evidence>
<organism evidence="4 5">
    <name type="scientific">Fluviicola chungangensis</name>
    <dbReference type="NCBI Taxonomy" id="2597671"/>
    <lineage>
        <taxon>Bacteria</taxon>
        <taxon>Pseudomonadati</taxon>
        <taxon>Bacteroidota</taxon>
        <taxon>Flavobacteriia</taxon>
        <taxon>Flavobacteriales</taxon>
        <taxon>Crocinitomicaceae</taxon>
        <taxon>Fluviicola</taxon>
    </lineage>
</organism>
<dbReference type="EMBL" id="VLPL01000002">
    <property type="protein sequence ID" value="TSJ46272.1"/>
    <property type="molecule type" value="Genomic_DNA"/>
</dbReference>
<sequence length="1274" mass="136171">MKPFKSILAIFYLLTTISLAQPGTNDPSFNASDNGFYGNSNGLSTVCYSSLIQADGKILVGGANSHPVLHYNGFTHYGITRINTDGSIDLSFNLGTGFNSWTNAIALQSDGKIIAGGPFTTCNGVTRNGIARLNTDGSLDTTFNPGMGFPFGSSIGSIAVQTDGKIIVAGNFNSFNGFSRSRIVRLNTDGSIDLSYIIGTGFTGLSNSGVSSIKLQPDGKLIAVGSFSGYNGTTRLGIARLTTNGSLDATFNPGSGFNGTVWDLDIQTDGKIVAVGGFTSFYGQSSSRIARLNSNGTIDASFVIGSGFNTGYCTAVKIKNDGTIMVGGTHYSYNGTLCAYLVRINSNGSVEPVFSSNLGAALNSQVEDISIQNDGKIIVLGSFSSYNLTLTGSMLRLNVDGNLDETFNQGSGFNEFAGSMGFQADGKQVIGGNFSKYNGIIQNKITRIYSNGDIDTTFDIGEGFNNTVSTIRIQDDDKILVAGDFSLYNGLSRLKIARLNPDGSLDSTFDPGSGFNNYVRNLCVQGDGKILAGGTFTSFNGNTQNYFIRLNADGSQDQTFIWNSNNPVYSSIIQPDGKIVVVGDFTYCNGNSVNKITRLNTNGGIDLTFNSGNGPNYSIYTSAIQADGKILVGGNFTTFNGLPKNRLVRLNSNGSLDATFNTGSGLNGDVKTIIVQDDGKIIIGGSFTSYNGISRNRIVRLNSDGSLDGTFISGTGFDDEVLSLLLQADQKIFVGGRFSNYNGNPRNRLTRLLNCYPSTSSITASACNNYTLNGQNYTSSGIYTQTLINSQGCDSIITLNLSIQHTNDTLFVSTCDVYNWYGQAYSTSGFYSHQFTNMYGCDSIITLSLIVSNPSSSTINTVECNSYLFNGNQYFFSGQYLDTISNSAGCDSIITLNLTILNSTSSSQSQTYCGPFTWSVNNQTYMASGQYIDTIPNAVGCDSIITLDLTILNSSSNTETQTACGSFTWPINGQTYAASGQYVDTIPNAAGCDSIITLDLTIIPALPLVIESSFSLPSDANTCIGEAAIDLSGNAPFELDFDSGSQIITSNGYSLVAGLCPGTHDLHVTDNCGDTLSTTIVIPVDSNFVFNNPFIDSLAQDSLGVTMTNCDIYYAGIDTAYIDSIWANGNTVNVIWNIVDSNGSNFDTTSYVLNNGNGVYWLQLSVFCPNKSLGEYFTVTEAIYFNNGNVSTAGLTNNGKDLFELYPNPTNDQVHISFSGSDAELTVYDVQGKVVLKEKIQNQGVVSLQHMERGVYLFDFNNSQGHSVQRMVKQ</sequence>
<keyword evidence="1 2" id="KW-0732">Signal</keyword>
<feature type="signal peptide" evidence="2">
    <location>
        <begin position="1"/>
        <end position="20"/>
    </location>
</feature>
<feature type="chain" id="PRO_5022104057" evidence="2">
    <location>
        <begin position="21"/>
        <end position="1274"/>
    </location>
</feature>
<reference evidence="4 5" key="1">
    <citation type="submission" date="2019-07" db="EMBL/GenBank/DDBJ databases">
        <authorList>
            <person name="Huq M.A."/>
        </authorList>
    </citation>
    <scope>NUCLEOTIDE SEQUENCE [LARGE SCALE GENOMIC DNA]</scope>
    <source>
        <strain evidence="4 5">MAH-3</strain>
    </source>
</reference>
<comment type="caution">
    <text evidence="4">The sequence shown here is derived from an EMBL/GenBank/DDBJ whole genome shotgun (WGS) entry which is preliminary data.</text>
</comment>
<dbReference type="InterPro" id="IPR013431">
    <property type="entry name" value="Delta_60_rpt"/>
</dbReference>
<dbReference type="OrthoDB" id="9805017at2"/>
<feature type="domain" description="Secretion system C-terminal sorting" evidence="3">
    <location>
        <begin position="1205"/>
        <end position="1271"/>
    </location>
</feature>
<protein>
    <submittedName>
        <fullName evidence="4">T9SS type A sorting domain-containing protein</fullName>
    </submittedName>
</protein>